<accession>A0ACB6YZ99</accession>
<dbReference type="Proteomes" id="UP000886501">
    <property type="component" value="Unassembled WGS sequence"/>
</dbReference>
<comment type="caution">
    <text evidence="1">The sequence shown here is derived from an EMBL/GenBank/DDBJ whole genome shotgun (WGS) entry which is preliminary data.</text>
</comment>
<reference evidence="1" key="1">
    <citation type="submission" date="2019-10" db="EMBL/GenBank/DDBJ databases">
        <authorList>
            <consortium name="DOE Joint Genome Institute"/>
            <person name="Kuo A."/>
            <person name="Miyauchi S."/>
            <person name="Kiss E."/>
            <person name="Drula E."/>
            <person name="Kohler A."/>
            <person name="Sanchez-Garcia M."/>
            <person name="Andreopoulos B."/>
            <person name="Barry K.W."/>
            <person name="Bonito G."/>
            <person name="Buee M."/>
            <person name="Carver A."/>
            <person name="Chen C."/>
            <person name="Cichocki N."/>
            <person name="Clum A."/>
            <person name="Culley D."/>
            <person name="Crous P.W."/>
            <person name="Fauchery L."/>
            <person name="Girlanda M."/>
            <person name="Hayes R."/>
            <person name="Keri Z."/>
            <person name="Labutti K."/>
            <person name="Lipzen A."/>
            <person name="Lombard V."/>
            <person name="Magnuson J."/>
            <person name="Maillard F."/>
            <person name="Morin E."/>
            <person name="Murat C."/>
            <person name="Nolan M."/>
            <person name="Ohm R."/>
            <person name="Pangilinan J."/>
            <person name="Pereira M."/>
            <person name="Perotto S."/>
            <person name="Peter M."/>
            <person name="Riley R."/>
            <person name="Sitrit Y."/>
            <person name="Stielow B."/>
            <person name="Szollosi G."/>
            <person name="Zifcakova L."/>
            <person name="Stursova M."/>
            <person name="Spatafora J.W."/>
            <person name="Tedersoo L."/>
            <person name="Vaario L.-M."/>
            <person name="Yamada A."/>
            <person name="Yan M."/>
            <person name="Wang P."/>
            <person name="Xu J."/>
            <person name="Bruns T."/>
            <person name="Baldrian P."/>
            <person name="Vilgalys R."/>
            <person name="Henrissat B."/>
            <person name="Grigoriev I.V."/>
            <person name="Hibbett D."/>
            <person name="Nagy L.G."/>
            <person name="Martin F.M."/>
        </authorList>
    </citation>
    <scope>NUCLEOTIDE SEQUENCE</scope>
    <source>
        <strain evidence="1">P2</strain>
    </source>
</reference>
<sequence>MLVVRVDSVTVSALVQLTPPMSTIALSTTRRPQPRPLHLQYFVVCPDRNGFHTPNLSHPPSSLHFHDTARFQYLRFYQ</sequence>
<evidence type="ECO:0000313" key="1">
    <source>
        <dbReference type="EMBL" id="KAF9642577.1"/>
    </source>
</evidence>
<evidence type="ECO:0000313" key="2">
    <source>
        <dbReference type="Proteomes" id="UP000886501"/>
    </source>
</evidence>
<keyword evidence="2" id="KW-1185">Reference proteome</keyword>
<dbReference type="EMBL" id="MU118418">
    <property type="protein sequence ID" value="KAF9642577.1"/>
    <property type="molecule type" value="Genomic_DNA"/>
</dbReference>
<gene>
    <name evidence="1" type="ORF">BDM02DRAFT_3124422</name>
</gene>
<protein>
    <submittedName>
        <fullName evidence="1">Uncharacterized protein</fullName>
    </submittedName>
</protein>
<organism evidence="1 2">
    <name type="scientific">Thelephora ganbajun</name>
    <name type="common">Ganba fungus</name>
    <dbReference type="NCBI Taxonomy" id="370292"/>
    <lineage>
        <taxon>Eukaryota</taxon>
        <taxon>Fungi</taxon>
        <taxon>Dikarya</taxon>
        <taxon>Basidiomycota</taxon>
        <taxon>Agaricomycotina</taxon>
        <taxon>Agaricomycetes</taxon>
        <taxon>Thelephorales</taxon>
        <taxon>Thelephoraceae</taxon>
        <taxon>Thelephora</taxon>
    </lineage>
</organism>
<proteinExistence type="predicted"/>
<name>A0ACB6YZ99_THEGA</name>
<reference evidence="1" key="2">
    <citation type="journal article" date="2020" name="Nat. Commun.">
        <title>Large-scale genome sequencing of mycorrhizal fungi provides insights into the early evolution of symbiotic traits.</title>
        <authorList>
            <person name="Miyauchi S."/>
            <person name="Kiss E."/>
            <person name="Kuo A."/>
            <person name="Drula E."/>
            <person name="Kohler A."/>
            <person name="Sanchez-Garcia M."/>
            <person name="Morin E."/>
            <person name="Andreopoulos B."/>
            <person name="Barry K.W."/>
            <person name="Bonito G."/>
            <person name="Buee M."/>
            <person name="Carver A."/>
            <person name="Chen C."/>
            <person name="Cichocki N."/>
            <person name="Clum A."/>
            <person name="Culley D."/>
            <person name="Crous P.W."/>
            <person name="Fauchery L."/>
            <person name="Girlanda M."/>
            <person name="Hayes R.D."/>
            <person name="Keri Z."/>
            <person name="LaButti K."/>
            <person name="Lipzen A."/>
            <person name="Lombard V."/>
            <person name="Magnuson J."/>
            <person name="Maillard F."/>
            <person name="Murat C."/>
            <person name="Nolan M."/>
            <person name="Ohm R.A."/>
            <person name="Pangilinan J."/>
            <person name="Pereira M.F."/>
            <person name="Perotto S."/>
            <person name="Peter M."/>
            <person name="Pfister S."/>
            <person name="Riley R."/>
            <person name="Sitrit Y."/>
            <person name="Stielow J.B."/>
            <person name="Szollosi G."/>
            <person name="Zifcakova L."/>
            <person name="Stursova M."/>
            <person name="Spatafora J.W."/>
            <person name="Tedersoo L."/>
            <person name="Vaario L.M."/>
            <person name="Yamada A."/>
            <person name="Yan M."/>
            <person name="Wang P."/>
            <person name="Xu J."/>
            <person name="Bruns T."/>
            <person name="Baldrian P."/>
            <person name="Vilgalys R."/>
            <person name="Dunand C."/>
            <person name="Henrissat B."/>
            <person name="Grigoriev I.V."/>
            <person name="Hibbett D."/>
            <person name="Nagy L.G."/>
            <person name="Martin F.M."/>
        </authorList>
    </citation>
    <scope>NUCLEOTIDE SEQUENCE</scope>
    <source>
        <strain evidence="1">P2</strain>
    </source>
</reference>